<name>A0ABQ6WD30_9EURO</name>
<dbReference type="PROSITE" id="PS50011">
    <property type="entry name" value="PROTEIN_KINASE_DOM"/>
    <property type="match status" value="1"/>
</dbReference>
<proteinExistence type="predicted"/>
<organism evidence="2 3">
    <name type="scientific">Aspergillus pseudocaelatus</name>
    <dbReference type="NCBI Taxonomy" id="1825620"/>
    <lineage>
        <taxon>Eukaryota</taxon>
        <taxon>Fungi</taxon>
        <taxon>Dikarya</taxon>
        <taxon>Ascomycota</taxon>
        <taxon>Pezizomycotina</taxon>
        <taxon>Eurotiomycetes</taxon>
        <taxon>Eurotiomycetidae</taxon>
        <taxon>Eurotiales</taxon>
        <taxon>Aspergillaceae</taxon>
        <taxon>Aspergillus</taxon>
        <taxon>Aspergillus subgen. Circumdati</taxon>
    </lineage>
</organism>
<keyword evidence="2" id="KW-0418">Kinase</keyword>
<feature type="domain" description="Protein kinase" evidence="1">
    <location>
        <begin position="6"/>
        <end position="294"/>
    </location>
</feature>
<dbReference type="Gene3D" id="1.10.510.10">
    <property type="entry name" value="Transferase(Phosphotransferase) domain 1"/>
    <property type="match status" value="1"/>
</dbReference>
<dbReference type="PANTHER" id="PTHR24361">
    <property type="entry name" value="MITOGEN-ACTIVATED KINASE KINASE KINASE"/>
    <property type="match status" value="1"/>
</dbReference>
<evidence type="ECO:0000313" key="3">
    <source>
        <dbReference type="Proteomes" id="UP000325395"/>
    </source>
</evidence>
<keyword evidence="2" id="KW-0808">Transferase</keyword>
<dbReference type="SUPFAM" id="SSF56112">
    <property type="entry name" value="Protein kinase-like (PK-like)"/>
    <property type="match status" value="1"/>
</dbReference>
<keyword evidence="2" id="KW-0723">Serine/threonine-protein kinase</keyword>
<protein>
    <submittedName>
        <fullName evidence="2">Serine/threonine protein kinase</fullName>
    </submittedName>
</protein>
<dbReference type="EMBL" id="ML735774">
    <property type="protein sequence ID" value="KAE8415030.1"/>
    <property type="molecule type" value="Genomic_DNA"/>
</dbReference>
<evidence type="ECO:0000313" key="2">
    <source>
        <dbReference type="EMBL" id="KAE8415030.1"/>
    </source>
</evidence>
<accession>A0ABQ6WD30</accession>
<keyword evidence="3" id="KW-1185">Reference proteome</keyword>
<dbReference type="GO" id="GO:0004674">
    <property type="term" value="F:protein serine/threonine kinase activity"/>
    <property type="evidence" value="ECO:0007669"/>
    <property type="project" value="UniProtKB-KW"/>
</dbReference>
<reference evidence="2 3" key="1">
    <citation type="submission" date="2019-04" db="EMBL/GenBank/DDBJ databases">
        <authorList>
            <consortium name="DOE Joint Genome Institute"/>
            <person name="Mondo S."/>
            <person name="Kjaerbolling I."/>
            <person name="Vesth T."/>
            <person name="Frisvad J.C."/>
            <person name="Nybo J.L."/>
            <person name="Theobald S."/>
            <person name="Kildgaard S."/>
            <person name="Isbrandt T."/>
            <person name="Kuo A."/>
            <person name="Sato A."/>
            <person name="Lyhne E.K."/>
            <person name="Kogle M.E."/>
            <person name="Wiebenga A."/>
            <person name="Kun R.S."/>
            <person name="Lubbers R.J."/>
            <person name="Makela M.R."/>
            <person name="Barry K."/>
            <person name="Chovatia M."/>
            <person name="Clum A."/>
            <person name="Daum C."/>
            <person name="Haridas S."/>
            <person name="He G."/>
            <person name="LaButti K."/>
            <person name="Lipzen A."/>
            <person name="Riley R."/>
            <person name="Salamov A."/>
            <person name="Simmons B.A."/>
            <person name="Magnuson J.K."/>
            <person name="Henrissat B."/>
            <person name="Mortensen U.H."/>
            <person name="Larsen T.O."/>
            <person name="Devries R.P."/>
            <person name="Grigoriev I.V."/>
            <person name="Machida M."/>
            <person name="Baker S.E."/>
            <person name="Andersen M.R."/>
            <person name="Cantor M.N."/>
            <person name="Hua S.X."/>
        </authorList>
    </citation>
    <scope>NUCLEOTIDE SEQUENCE [LARGE SCALE GENOMIC DNA]</scope>
    <source>
        <strain evidence="2 3">CBS 117616</strain>
    </source>
</reference>
<evidence type="ECO:0000259" key="1">
    <source>
        <dbReference type="PROSITE" id="PS50011"/>
    </source>
</evidence>
<sequence>MTKAVSFGQRLNGKAGFYTITKQLQDNVWLAFKETVVVKSIRHFRLQNERDVLLRFQNSAPYFRRFLDEIEDPPGQPALILRHLDNDLLQESNHRTLTRAEVKYVAKRVLSALGVLHRDDIKPSIVLINYGQNKTRFSDIQMADFGSMAHQNFRYAQDRDPTGTPIFPSPEAQLQMRWGTATDIWSFGAMARQGFHIFKPNLPVDSDECDLKILMKHHQCFGSFPASYDEIADQDRLAVLVWIMQNTPLETPRPFHLITSREISQQDMEFVLKIMKLDHRDRPTADSHFGDGWFLAE</sequence>
<dbReference type="InterPro" id="IPR011009">
    <property type="entry name" value="Kinase-like_dom_sf"/>
</dbReference>
<dbReference type="Pfam" id="PF00069">
    <property type="entry name" value="Pkinase"/>
    <property type="match status" value="1"/>
</dbReference>
<dbReference type="PANTHER" id="PTHR24361:SF678">
    <property type="entry name" value="SPORULATION-SPECIFIC PROTEIN 1"/>
    <property type="match status" value="1"/>
</dbReference>
<dbReference type="Proteomes" id="UP000325395">
    <property type="component" value="Unassembled WGS sequence"/>
</dbReference>
<gene>
    <name evidence="2" type="ORF">BDV36DRAFT_285677</name>
</gene>
<dbReference type="InterPro" id="IPR053235">
    <property type="entry name" value="Ser_Thr_kinase"/>
</dbReference>
<dbReference type="SMART" id="SM00220">
    <property type="entry name" value="S_TKc"/>
    <property type="match status" value="1"/>
</dbReference>
<dbReference type="InterPro" id="IPR000719">
    <property type="entry name" value="Prot_kinase_dom"/>
</dbReference>